<sequence>MYQLSYRDPDHSRAKNNIRGYEDLLEYNGVQRIDMRRDIPPINNVKNEYKLDEGAKQMYEALCRQEVPV</sequence>
<organism evidence="1 2">
    <name type="scientific">Onchocerca flexuosa</name>
    <dbReference type="NCBI Taxonomy" id="387005"/>
    <lineage>
        <taxon>Eukaryota</taxon>
        <taxon>Metazoa</taxon>
        <taxon>Ecdysozoa</taxon>
        <taxon>Nematoda</taxon>
        <taxon>Chromadorea</taxon>
        <taxon>Rhabditida</taxon>
        <taxon>Spirurina</taxon>
        <taxon>Spiruromorpha</taxon>
        <taxon>Filarioidea</taxon>
        <taxon>Onchocercidae</taxon>
        <taxon>Onchocerca</taxon>
    </lineage>
</organism>
<evidence type="ECO:0000313" key="1">
    <source>
        <dbReference type="EMBL" id="OZC05399.1"/>
    </source>
</evidence>
<keyword evidence="2" id="KW-1185">Reference proteome</keyword>
<dbReference type="AlphaFoldDB" id="A0A238BIV4"/>
<dbReference type="EMBL" id="KZ271310">
    <property type="protein sequence ID" value="OZC05399.1"/>
    <property type="molecule type" value="Genomic_DNA"/>
</dbReference>
<dbReference type="OrthoDB" id="10381489at2759"/>
<accession>A0A238BIV4</accession>
<proteinExistence type="predicted"/>
<gene>
    <name evidence="1" type="ORF">X798_07628</name>
</gene>
<reference evidence="1 2" key="1">
    <citation type="submission" date="2015-12" db="EMBL/GenBank/DDBJ databases">
        <title>Draft genome of the nematode, Onchocerca flexuosa.</title>
        <authorList>
            <person name="Mitreva M."/>
        </authorList>
    </citation>
    <scope>NUCLEOTIDE SEQUENCE [LARGE SCALE GENOMIC DNA]</scope>
    <source>
        <strain evidence="1">Red Deer</strain>
    </source>
</reference>
<feature type="non-terminal residue" evidence="1">
    <location>
        <position position="69"/>
    </location>
</feature>
<protein>
    <submittedName>
        <fullName evidence="1">Uncharacterized protein</fullName>
    </submittedName>
</protein>
<evidence type="ECO:0000313" key="2">
    <source>
        <dbReference type="Proteomes" id="UP000242913"/>
    </source>
</evidence>
<name>A0A238BIV4_9BILA</name>
<dbReference type="Proteomes" id="UP000242913">
    <property type="component" value="Unassembled WGS sequence"/>
</dbReference>